<reference evidence="4" key="3">
    <citation type="journal article" date="2005" name="Nature">
        <title>The map-based sequence of the rice genome.</title>
        <authorList>
            <consortium name="International rice genome sequencing project (IRGSP)"/>
            <person name="Matsumoto T."/>
            <person name="Wu J."/>
            <person name="Kanamori H."/>
            <person name="Katayose Y."/>
            <person name="Fujisawa M."/>
            <person name="Namiki N."/>
            <person name="Mizuno H."/>
            <person name="Yamamoto K."/>
            <person name="Antonio B.A."/>
            <person name="Baba T."/>
            <person name="Sakata K."/>
            <person name="Nagamura Y."/>
            <person name="Aoki H."/>
            <person name="Arikawa K."/>
            <person name="Arita K."/>
            <person name="Bito T."/>
            <person name="Chiden Y."/>
            <person name="Fujitsuka N."/>
            <person name="Fukunaka R."/>
            <person name="Hamada M."/>
            <person name="Harada C."/>
            <person name="Hayashi A."/>
            <person name="Hijishita S."/>
            <person name="Honda M."/>
            <person name="Hosokawa S."/>
            <person name="Ichikawa Y."/>
            <person name="Idonuma A."/>
            <person name="Iijima M."/>
            <person name="Ikeda M."/>
            <person name="Ikeno M."/>
            <person name="Ito K."/>
            <person name="Ito S."/>
            <person name="Ito T."/>
            <person name="Ito Y."/>
            <person name="Ito Y."/>
            <person name="Iwabuchi A."/>
            <person name="Kamiya K."/>
            <person name="Karasawa W."/>
            <person name="Kurita K."/>
            <person name="Katagiri S."/>
            <person name="Kikuta A."/>
            <person name="Kobayashi H."/>
            <person name="Kobayashi N."/>
            <person name="Machita K."/>
            <person name="Maehara T."/>
            <person name="Masukawa M."/>
            <person name="Mizubayashi T."/>
            <person name="Mukai Y."/>
            <person name="Nagasaki H."/>
            <person name="Nagata Y."/>
            <person name="Naito S."/>
            <person name="Nakashima M."/>
            <person name="Nakama Y."/>
            <person name="Nakamichi Y."/>
            <person name="Nakamura M."/>
            <person name="Meguro A."/>
            <person name="Negishi M."/>
            <person name="Ohta I."/>
            <person name="Ohta T."/>
            <person name="Okamoto M."/>
            <person name="Ono N."/>
            <person name="Saji S."/>
            <person name="Sakaguchi M."/>
            <person name="Sakai K."/>
            <person name="Shibata M."/>
            <person name="Shimokawa T."/>
            <person name="Song J."/>
            <person name="Takazaki Y."/>
            <person name="Terasawa K."/>
            <person name="Tsugane M."/>
            <person name="Tsuji K."/>
            <person name="Ueda S."/>
            <person name="Waki K."/>
            <person name="Yamagata H."/>
            <person name="Yamamoto M."/>
            <person name="Yamamoto S."/>
            <person name="Yamane H."/>
            <person name="Yoshiki S."/>
            <person name="Yoshihara R."/>
            <person name="Yukawa K."/>
            <person name="Zhong H."/>
            <person name="Yano M."/>
            <person name="Yuan Q."/>
            <person name="Ouyang S."/>
            <person name="Liu J."/>
            <person name="Jones K.M."/>
            <person name="Gansberger K."/>
            <person name="Moffat K."/>
            <person name="Hill J."/>
            <person name="Bera J."/>
            <person name="Fadrosh D."/>
            <person name="Jin S."/>
            <person name="Johri S."/>
            <person name="Kim M."/>
            <person name="Overton L."/>
            <person name="Reardon M."/>
            <person name="Tsitrin T."/>
            <person name="Vuong H."/>
            <person name="Weaver B."/>
            <person name="Ciecko A."/>
            <person name="Tallon L."/>
            <person name="Jackson J."/>
            <person name="Pai G."/>
            <person name="Aken S.V."/>
            <person name="Utterback T."/>
            <person name="Reidmuller S."/>
            <person name="Feldblyum T."/>
            <person name="Hsiao J."/>
            <person name="Zismann V."/>
            <person name="Iobst S."/>
            <person name="de Vazeille A.R."/>
            <person name="Buell C.R."/>
            <person name="Ying K."/>
            <person name="Li Y."/>
            <person name="Lu T."/>
            <person name="Huang Y."/>
            <person name="Zhao Q."/>
            <person name="Feng Q."/>
            <person name="Zhang L."/>
            <person name="Zhu J."/>
            <person name="Weng Q."/>
            <person name="Mu J."/>
            <person name="Lu Y."/>
            <person name="Fan D."/>
            <person name="Liu Y."/>
            <person name="Guan J."/>
            <person name="Zhang Y."/>
            <person name="Yu S."/>
            <person name="Liu X."/>
            <person name="Zhang Y."/>
            <person name="Hong G."/>
            <person name="Han B."/>
            <person name="Choisne N."/>
            <person name="Demange N."/>
            <person name="Orjeda G."/>
            <person name="Samain S."/>
            <person name="Cattolico L."/>
            <person name="Pelletier E."/>
            <person name="Couloux A."/>
            <person name="Segurens B."/>
            <person name="Wincker P."/>
            <person name="D'Hont A."/>
            <person name="Scarpelli C."/>
            <person name="Weissenbach J."/>
            <person name="Salanoubat M."/>
            <person name="Quetier F."/>
            <person name="Yu Y."/>
            <person name="Kim H.R."/>
            <person name="Rambo T."/>
            <person name="Currie J."/>
            <person name="Collura K."/>
            <person name="Luo M."/>
            <person name="Yang T."/>
            <person name="Ammiraju J.S.S."/>
            <person name="Engler F."/>
            <person name="Soderlund C."/>
            <person name="Wing R.A."/>
            <person name="Palmer L.E."/>
            <person name="de la Bastide M."/>
            <person name="Spiegel L."/>
            <person name="Nascimento L."/>
            <person name="Zutavern T."/>
            <person name="O'Shaughnessy A."/>
            <person name="Dike S."/>
            <person name="Dedhia N."/>
            <person name="Preston R."/>
            <person name="Balija V."/>
            <person name="McCombie W.R."/>
            <person name="Chow T."/>
            <person name="Chen H."/>
            <person name="Chung M."/>
            <person name="Chen C."/>
            <person name="Shaw J."/>
            <person name="Wu H."/>
            <person name="Hsiao K."/>
            <person name="Chao Y."/>
            <person name="Chu M."/>
            <person name="Cheng C."/>
            <person name="Hour A."/>
            <person name="Lee P."/>
            <person name="Lin S."/>
            <person name="Lin Y."/>
            <person name="Liou J."/>
            <person name="Liu S."/>
            <person name="Hsing Y."/>
            <person name="Raghuvanshi S."/>
            <person name="Mohanty A."/>
            <person name="Bharti A.K."/>
            <person name="Gaur A."/>
            <person name="Gupta V."/>
            <person name="Kumar D."/>
            <person name="Ravi V."/>
            <person name="Vij S."/>
            <person name="Kapur A."/>
            <person name="Khurana P."/>
            <person name="Khurana P."/>
            <person name="Khurana J.P."/>
            <person name="Tyagi A.K."/>
            <person name="Gaikwad K."/>
            <person name="Singh A."/>
            <person name="Dalal V."/>
            <person name="Srivastava S."/>
            <person name="Dixit A."/>
            <person name="Pal A.K."/>
            <person name="Ghazi I.A."/>
            <person name="Yadav M."/>
            <person name="Pandit A."/>
            <person name="Bhargava A."/>
            <person name="Sureshbabu K."/>
            <person name="Batra K."/>
            <person name="Sharma T.R."/>
            <person name="Mohapatra T."/>
            <person name="Singh N.K."/>
            <person name="Messing J."/>
            <person name="Nelson A.B."/>
            <person name="Fuks G."/>
            <person name="Kavchok S."/>
            <person name="Keizer G."/>
            <person name="Linton E."/>
            <person name="Llaca V."/>
            <person name="Song R."/>
            <person name="Tanyolac B."/>
            <person name="Young S."/>
            <person name="Ho-Il K."/>
            <person name="Hahn J.H."/>
            <person name="Sangsakoo G."/>
            <person name="Vanavichit A."/>
            <person name="de Mattos Luiz.A.T."/>
            <person name="Zimmer P.D."/>
            <person name="Malone G."/>
            <person name="Dellagostin O."/>
            <person name="de Oliveira A.C."/>
            <person name="Bevan M."/>
            <person name="Bancroft I."/>
            <person name="Minx P."/>
            <person name="Cordum H."/>
            <person name="Wilson R."/>
            <person name="Cheng Z."/>
            <person name="Jin W."/>
            <person name="Jiang J."/>
            <person name="Leong S.A."/>
            <person name="Iwama H."/>
            <person name="Gojobori T."/>
            <person name="Itoh T."/>
            <person name="Niimura Y."/>
            <person name="Fujii Y."/>
            <person name="Habara T."/>
            <person name="Sakai H."/>
            <person name="Sato Y."/>
            <person name="Wilson G."/>
            <person name="Kumar K."/>
            <person name="McCouch S."/>
            <person name="Juretic N."/>
            <person name="Hoen D."/>
            <person name="Wright S."/>
            <person name="Bruskiewich R."/>
            <person name="Bureau T."/>
            <person name="Miyao A."/>
            <person name="Hirochika H."/>
            <person name="Nishikawa T."/>
            <person name="Kadowaki K."/>
            <person name="Sugiura M."/>
            <person name="Burr B."/>
            <person name="Sasaki T."/>
        </authorList>
    </citation>
    <scope>NUCLEOTIDE SEQUENCE [LARGE SCALE GENOMIC DNA]</scope>
    <source>
        <strain evidence="4">cv. Nipponbare</strain>
    </source>
</reference>
<evidence type="ECO:0000313" key="3">
    <source>
        <dbReference type="EMBL" id="BAD88397.1"/>
    </source>
</evidence>
<evidence type="ECO:0000313" key="4">
    <source>
        <dbReference type="Proteomes" id="UP000000763"/>
    </source>
</evidence>
<protein>
    <submittedName>
        <fullName evidence="2">Uncharacterized protein</fullName>
    </submittedName>
</protein>
<evidence type="ECO:0000256" key="1">
    <source>
        <dbReference type="SAM" id="MobiDB-lite"/>
    </source>
</evidence>
<reference evidence="2" key="1">
    <citation type="journal article" date="2002" name="Nature">
        <title>The genome sequence and structure of rice chromosome 1.</title>
        <authorList>
            <person name="Sasaki T."/>
            <person name="Matsumoto T."/>
            <person name="Yamamoto K."/>
            <person name="Sakata K."/>
            <person name="Baba T."/>
            <person name="Katayose Y."/>
            <person name="Wu J."/>
            <person name="Niimura Y."/>
            <person name="Cheng Z."/>
            <person name="Nagamura Y."/>
            <person name="Antonio B.A."/>
            <person name="Kanamori H."/>
            <person name="Hosokawa S."/>
            <person name="Masukawa M."/>
            <person name="Arikawa K."/>
            <person name="Chiden Y."/>
            <person name="Hayashi M."/>
            <person name="Okamoto M."/>
            <person name="Ando T."/>
            <person name="Aoki H."/>
            <person name="Arita K."/>
            <person name="Hamada M."/>
            <person name="Harada C."/>
            <person name="Hijishita S."/>
            <person name="Honda M."/>
            <person name="Ichikawa Y."/>
            <person name="Idonuma A."/>
            <person name="Iijima M."/>
            <person name="Ikeda M."/>
            <person name="Ikeno M."/>
            <person name="Itoh S."/>
            <person name="Itoh T."/>
            <person name="Itoh Y."/>
            <person name="Itoh Y."/>
            <person name="Iwabuchi A."/>
            <person name="Kamiya K."/>
            <person name="Karasawa W."/>
            <person name="Katagiri S."/>
            <person name="Kikuta A."/>
            <person name="Kobayashi N."/>
            <person name="Kono I."/>
            <person name="Machita K."/>
            <person name="Maehara T."/>
            <person name="Mizuno H."/>
            <person name="Mizubayashi T."/>
            <person name="Mukai Y."/>
            <person name="Nagasaki H."/>
            <person name="Nakashima M."/>
            <person name="Nakama Y."/>
            <person name="Nakamichi Y."/>
            <person name="Nakamura M."/>
            <person name="Namiki N."/>
            <person name="Negishi M."/>
            <person name="Ohta I."/>
            <person name="Ono N."/>
            <person name="Saji S."/>
            <person name="Sakai K."/>
            <person name="Shibata M."/>
            <person name="Shimokawa T."/>
            <person name="Shomura A."/>
            <person name="Song J."/>
            <person name="Takazaki Y."/>
            <person name="Terasawa K."/>
            <person name="Tsuji K."/>
            <person name="Waki K."/>
            <person name="Yamagata H."/>
            <person name="Yamane H."/>
            <person name="Yoshiki S."/>
            <person name="Yoshihara R."/>
            <person name="Yukawa K."/>
            <person name="Zhong H."/>
            <person name="Iwama H."/>
            <person name="Endo T."/>
            <person name="Ito H."/>
            <person name="Hahn J.H."/>
            <person name="Kim H.I."/>
            <person name="Eun M.Y."/>
            <person name="Yano M."/>
            <person name="Jiang J."/>
            <person name="Gojobori T."/>
        </authorList>
    </citation>
    <scope>NUCLEOTIDE SEQUENCE</scope>
</reference>
<gene>
    <name evidence="3" type="ORF">OSJNBa0008D05.24</name>
    <name evidence="2" type="ORF">P0551A11.4</name>
</gene>
<reference evidence="4" key="4">
    <citation type="journal article" date="2008" name="Nucleic Acids Res.">
        <title>The rice annotation project database (RAP-DB): 2008 update.</title>
        <authorList>
            <consortium name="The rice annotation project (RAP)"/>
        </authorList>
    </citation>
    <scope>GENOME REANNOTATION</scope>
    <source>
        <strain evidence="4">cv. Nipponbare</strain>
    </source>
</reference>
<evidence type="ECO:0000313" key="2">
    <source>
        <dbReference type="EMBL" id="BAD45591.1"/>
    </source>
</evidence>
<feature type="region of interest" description="Disordered" evidence="1">
    <location>
        <begin position="1"/>
        <end position="27"/>
    </location>
</feature>
<accession>Q655C2</accession>
<proteinExistence type="predicted"/>
<reference evidence="3" key="2">
    <citation type="submission" date="2004-06" db="EMBL/GenBank/DDBJ databases">
        <title>Oryza sativa nipponbare(GA3) genomic DNA, chromosome 1, BAC clone:OSJNBa0008D05.</title>
        <authorList>
            <person name="Sasaki T."/>
            <person name="Matsumoto T."/>
            <person name="Fujisawa M."/>
        </authorList>
    </citation>
    <scope>NUCLEOTIDE SEQUENCE</scope>
</reference>
<dbReference type="EMBL" id="AP007204">
    <property type="protein sequence ID" value="BAD88397.1"/>
    <property type="molecule type" value="Genomic_DNA"/>
</dbReference>
<name>Q655C2_ORYSJ</name>
<dbReference type="AlphaFoldDB" id="Q655C2"/>
<organism evidence="2 4">
    <name type="scientific">Oryza sativa subsp. japonica</name>
    <name type="common">Rice</name>
    <dbReference type="NCBI Taxonomy" id="39947"/>
    <lineage>
        <taxon>Eukaryota</taxon>
        <taxon>Viridiplantae</taxon>
        <taxon>Streptophyta</taxon>
        <taxon>Embryophyta</taxon>
        <taxon>Tracheophyta</taxon>
        <taxon>Spermatophyta</taxon>
        <taxon>Magnoliopsida</taxon>
        <taxon>Liliopsida</taxon>
        <taxon>Poales</taxon>
        <taxon>Poaceae</taxon>
        <taxon>BOP clade</taxon>
        <taxon>Oryzoideae</taxon>
        <taxon>Oryzeae</taxon>
        <taxon>Oryzinae</taxon>
        <taxon>Oryza</taxon>
        <taxon>Oryza sativa</taxon>
    </lineage>
</organism>
<sequence length="52" mass="5195">MATAKAGEDGGMDAGNNGGRGGHTRTMVAAGEGSGMYAREDGITFLPLLRAP</sequence>
<feature type="compositionally biased region" description="Gly residues" evidence="1">
    <location>
        <begin position="12"/>
        <end position="21"/>
    </location>
</feature>
<dbReference type="Proteomes" id="UP000000763">
    <property type="component" value="Chromosome 1"/>
</dbReference>
<dbReference type="EMBL" id="AP003934">
    <property type="protein sequence ID" value="BAD45591.1"/>
    <property type="molecule type" value="Genomic_DNA"/>
</dbReference>